<protein>
    <submittedName>
        <fullName evidence="2">Uncharacterized protein</fullName>
    </submittedName>
</protein>
<sequence>MKIRGARAGRKLLNAKQITDHRVLRAVAPECIALACVIACGALAMCCGEHWRLAPTNFTRKLALQRLAVVVLRIRYTTEITTPSSVCTRKFDESLTDGISSSRWSEQVQPRLAAAHGGGGARRAEREGRRPRGRKRSGGAAAIV</sequence>
<feature type="region of interest" description="Disordered" evidence="1">
    <location>
        <begin position="98"/>
        <end position="144"/>
    </location>
</feature>
<accession>A0A2Z7C103</accession>
<feature type="compositionally biased region" description="Polar residues" evidence="1">
    <location>
        <begin position="98"/>
        <end position="108"/>
    </location>
</feature>
<reference evidence="2 3" key="1">
    <citation type="journal article" date="2015" name="Proc. Natl. Acad. Sci. U.S.A.">
        <title>The resurrection genome of Boea hygrometrica: A blueprint for survival of dehydration.</title>
        <authorList>
            <person name="Xiao L."/>
            <person name="Yang G."/>
            <person name="Zhang L."/>
            <person name="Yang X."/>
            <person name="Zhao S."/>
            <person name="Ji Z."/>
            <person name="Zhou Q."/>
            <person name="Hu M."/>
            <person name="Wang Y."/>
            <person name="Chen M."/>
            <person name="Xu Y."/>
            <person name="Jin H."/>
            <person name="Xiao X."/>
            <person name="Hu G."/>
            <person name="Bao F."/>
            <person name="Hu Y."/>
            <person name="Wan P."/>
            <person name="Li L."/>
            <person name="Deng X."/>
            <person name="Kuang T."/>
            <person name="Xiang C."/>
            <person name="Zhu J.K."/>
            <person name="Oliver M.J."/>
            <person name="He Y."/>
        </authorList>
    </citation>
    <scope>NUCLEOTIDE SEQUENCE [LARGE SCALE GENOMIC DNA]</scope>
    <source>
        <strain evidence="3">cv. XS01</strain>
    </source>
</reference>
<proteinExistence type="predicted"/>
<gene>
    <name evidence="2" type="ORF">F511_14394</name>
</gene>
<evidence type="ECO:0000256" key="1">
    <source>
        <dbReference type="SAM" id="MobiDB-lite"/>
    </source>
</evidence>
<evidence type="ECO:0000313" key="2">
    <source>
        <dbReference type="EMBL" id="KZV38197.1"/>
    </source>
</evidence>
<name>A0A2Z7C103_9LAMI</name>
<dbReference type="AlphaFoldDB" id="A0A2Z7C103"/>
<organism evidence="2 3">
    <name type="scientific">Dorcoceras hygrometricum</name>
    <dbReference type="NCBI Taxonomy" id="472368"/>
    <lineage>
        <taxon>Eukaryota</taxon>
        <taxon>Viridiplantae</taxon>
        <taxon>Streptophyta</taxon>
        <taxon>Embryophyta</taxon>
        <taxon>Tracheophyta</taxon>
        <taxon>Spermatophyta</taxon>
        <taxon>Magnoliopsida</taxon>
        <taxon>eudicotyledons</taxon>
        <taxon>Gunneridae</taxon>
        <taxon>Pentapetalae</taxon>
        <taxon>asterids</taxon>
        <taxon>lamiids</taxon>
        <taxon>Lamiales</taxon>
        <taxon>Gesneriaceae</taxon>
        <taxon>Didymocarpoideae</taxon>
        <taxon>Trichosporeae</taxon>
        <taxon>Loxocarpinae</taxon>
        <taxon>Dorcoceras</taxon>
    </lineage>
</organism>
<dbReference type="Proteomes" id="UP000250235">
    <property type="component" value="Unassembled WGS sequence"/>
</dbReference>
<keyword evidence="3" id="KW-1185">Reference proteome</keyword>
<dbReference type="EMBL" id="KV002033">
    <property type="protein sequence ID" value="KZV38197.1"/>
    <property type="molecule type" value="Genomic_DNA"/>
</dbReference>
<evidence type="ECO:0000313" key="3">
    <source>
        <dbReference type="Proteomes" id="UP000250235"/>
    </source>
</evidence>